<gene>
    <name evidence="7" type="ORF">MCOR33_010668</name>
</gene>
<proteinExistence type="predicted"/>
<sequence>MAKEFTGTEHGFRDNVVEKLEVDDGHPNLEEPSTRRGAVAALTFGLCLVSFAAAVDNTILATAIPRITSDFASLDYSAWYRNATLVVSTALQLPLGKVYSLFNVIGTYLASVVIFEIGSIMCAVAPNSSTFIAGRIVAGVGTSALYSGAINILGLYSPNQIRPALFAIVSSMFGVASLVGPPLGGAFTDSPRTTWRWCFWINLPIGAVAGVCMFASIRASRGHRLTSNKEHEKNSQISAPISLQQKFFQLDPLGTLLLIPAVASLLIALQWGGTTYDWKDGRVWGCLLCSGLLLIAFVAVEIRLGNDAMIPPQLIGRRSLLVGVLFIAALSAAMYTHVFFLPFYFQVVLGLSATNSGLRTLAYVGTMALSGVFAGGAMSSAKGGWVSKHKPYAWLGASLFATGAGLLHTLAPDSSTARMVGYQLLAGIGLGVAWQVPFVAIQRDKTLALIPGEVQAIANALVVFSTSFGAALGIAAAQNIFSGSLAQGLSMISGVTPEQVDSITRGGLVTGFRDPNVFNSQLVASIVKAFNDSISASFIFPICMGTLAAFLGLIFP</sequence>
<protein>
    <recommendedName>
        <fullName evidence="6">Major facilitator superfamily (MFS) profile domain-containing protein</fullName>
    </recommendedName>
</protein>
<dbReference type="PRINTS" id="PR01036">
    <property type="entry name" value="TCRTETB"/>
</dbReference>
<feature type="transmembrane region" description="Helical" evidence="5">
    <location>
        <begin position="392"/>
        <end position="410"/>
    </location>
</feature>
<keyword evidence="4 5" id="KW-0472">Membrane</keyword>
<dbReference type="PROSITE" id="PS50850">
    <property type="entry name" value="MFS"/>
    <property type="match status" value="1"/>
</dbReference>
<keyword evidence="8" id="KW-1185">Reference proteome</keyword>
<keyword evidence="3 5" id="KW-1133">Transmembrane helix</keyword>
<feature type="transmembrane region" description="Helical" evidence="5">
    <location>
        <begin position="534"/>
        <end position="555"/>
    </location>
</feature>
<dbReference type="Pfam" id="PF07690">
    <property type="entry name" value="MFS_1"/>
    <property type="match status" value="1"/>
</dbReference>
<dbReference type="PANTHER" id="PTHR23501:SF198">
    <property type="entry name" value="AZOLE RESISTANCE PROTEIN 1-RELATED"/>
    <property type="match status" value="1"/>
</dbReference>
<evidence type="ECO:0000256" key="2">
    <source>
        <dbReference type="ARBA" id="ARBA00022692"/>
    </source>
</evidence>
<evidence type="ECO:0000313" key="8">
    <source>
        <dbReference type="Proteomes" id="UP001059893"/>
    </source>
</evidence>
<feature type="transmembrane region" description="Helical" evidence="5">
    <location>
        <begin position="360"/>
        <end position="380"/>
    </location>
</feature>
<reference evidence="7" key="1">
    <citation type="submission" date="2021-01" db="EMBL/GenBank/DDBJ databases">
        <title>Deciphering the adaptive evolutionary patterns associated with biogeogrpahic diversity in the finger millet blast pathogen Magnaporthe oryzae in Eastern Africa.</title>
        <authorList>
            <person name="Onyema G."/>
            <person name="Shittu T.A."/>
            <person name="Dodsworth S."/>
            <person name="Devilliers S."/>
            <person name="Muthumeenakshi S."/>
            <person name="Sreenivasaprasad S."/>
        </authorList>
    </citation>
    <scope>NUCLEOTIDE SEQUENCE</scope>
    <source>
        <strain evidence="7">D15/s37</strain>
    </source>
</reference>
<feature type="transmembrane region" description="Helical" evidence="5">
    <location>
        <begin position="101"/>
        <end position="126"/>
    </location>
</feature>
<evidence type="ECO:0000259" key="6">
    <source>
        <dbReference type="PROSITE" id="PS50850"/>
    </source>
</evidence>
<comment type="subcellular location">
    <subcellularLocation>
        <location evidence="1">Membrane</location>
        <topology evidence="1">Multi-pass membrane protein</topology>
    </subcellularLocation>
</comment>
<dbReference type="InterPro" id="IPR020846">
    <property type="entry name" value="MFS_dom"/>
</dbReference>
<feature type="transmembrane region" description="Helical" evidence="5">
    <location>
        <begin position="461"/>
        <end position="481"/>
    </location>
</feature>
<feature type="transmembrane region" description="Helical" evidence="5">
    <location>
        <begin position="250"/>
        <end position="269"/>
    </location>
</feature>
<dbReference type="PANTHER" id="PTHR23501">
    <property type="entry name" value="MAJOR FACILITATOR SUPERFAMILY"/>
    <property type="match status" value="1"/>
</dbReference>
<dbReference type="InterPro" id="IPR036259">
    <property type="entry name" value="MFS_trans_sf"/>
</dbReference>
<feature type="transmembrane region" description="Helical" evidence="5">
    <location>
        <begin position="132"/>
        <end position="153"/>
    </location>
</feature>
<evidence type="ECO:0000256" key="1">
    <source>
        <dbReference type="ARBA" id="ARBA00004141"/>
    </source>
</evidence>
<feature type="transmembrane region" description="Helical" evidence="5">
    <location>
        <begin position="422"/>
        <end position="441"/>
    </location>
</feature>
<evidence type="ECO:0000313" key="7">
    <source>
        <dbReference type="EMBL" id="KAI6291381.1"/>
    </source>
</evidence>
<dbReference type="EMBL" id="JABSND010000371">
    <property type="protein sequence ID" value="KAI6291381.1"/>
    <property type="molecule type" value="Genomic_DNA"/>
</dbReference>
<accession>A0ABQ8N506</accession>
<dbReference type="InterPro" id="IPR011701">
    <property type="entry name" value="MFS"/>
</dbReference>
<organism evidence="7 8">
    <name type="scientific">Pyricularia grisea</name>
    <name type="common">Crabgrass-specific blast fungus</name>
    <name type="synonym">Magnaporthe grisea</name>
    <dbReference type="NCBI Taxonomy" id="148305"/>
    <lineage>
        <taxon>Eukaryota</taxon>
        <taxon>Fungi</taxon>
        <taxon>Dikarya</taxon>
        <taxon>Ascomycota</taxon>
        <taxon>Pezizomycotina</taxon>
        <taxon>Sordariomycetes</taxon>
        <taxon>Sordariomycetidae</taxon>
        <taxon>Magnaporthales</taxon>
        <taxon>Pyriculariaceae</taxon>
        <taxon>Pyricularia</taxon>
    </lineage>
</organism>
<name>A0ABQ8N506_PYRGI</name>
<evidence type="ECO:0000256" key="4">
    <source>
        <dbReference type="ARBA" id="ARBA00023136"/>
    </source>
</evidence>
<evidence type="ECO:0000256" key="3">
    <source>
        <dbReference type="ARBA" id="ARBA00022989"/>
    </source>
</evidence>
<keyword evidence="2 5" id="KW-0812">Transmembrane</keyword>
<comment type="caution">
    <text evidence="7">The sequence shown here is derived from an EMBL/GenBank/DDBJ whole genome shotgun (WGS) entry which is preliminary data.</text>
</comment>
<feature type="transmembrane region" description="Helical" evidence="5">
    <location>
        <begin position="320"/>
        <end position="340"/>
    </location>
</feature>
<feature type="domain" description="Major facilitator superfamily (MFS) profile" evidence="6">
    <location>
        <begin position="42"/>
        <end position="556"/>
    </location>
</feature>
<dbReference type="Gene3D" id="1.20.1250.20">
    <property type="entry name" value="MFS general substrate transporter like domains"/>
    <property type="match status" value="1"/>
</dbReference>
<evidence type="ECO:0000256" key="5">
    <source>
        <dbReference type="SAM" id="Phobius"/>
    </source>
</evidence>
<feature type="transmembrane region" description="Helical" evidence="5">
    <location>
        <begin position="165"/>
        <end position="187"/>
    </location>
</feature>
<dbReference type="SUPFAM" id="SSF103473">
    <property type="entry name" value="MFS general substrate transporter"/>
    <property type="match status" value="1"/>
</dbReference>
<feature type="transmembrane region" description="Helical" evidence="5">
    <location>
        <begin position="281"/>
        <end position="300"/>
    </location>
</feature>
<dbReference type="Proteomes" id="UP001059893">
    <property type="component" value="Unassembled WGS sequence"/>
</dbReference>
<feature type="transmembrane region" description="Helical" evidence="5">
    <location>
        <begin position="199"/>
        <end position="217"/>
    </location>
</feature>